<protein>
    <submittedName>
        <fullName evidence="4">Oligodendrocyte-myelin glycoprotein-like</fullName>
    </submittedName>
</protein>
<dbReference type="STRING" id="48699.ENSPLAP00000015566"/>
<accession>A0A3B3USA9</accession>
<dbReference type="Pfam" id="PF13855">
    <property type="entry name" value="LRR_8"/>
    <property type="match status" value="1"/>
</dbReference>
<reference evidence="4" key="2">
    <citation type="submission" date="2025-09" db="UniProtKB">
        <authorList>
            <consortium name="Ensembl"/>
        </authorList>
    </citation>
    <scope>IDENTIFICATION</scope>
</reference>
<dbReference type="OrthoDB" id="1574204at2759"/>
<keyword evidence="1" id="KW-0433">Leucine-rich repeat</keyword>
<evidence type="ECO:0000313" key="5">
    <source>
        <dbReference type="Proteomes" id="UP000261500"/>
    </source>
</evidence>
<dbReference type="InterPro" id="IPR051071">
    <property type="entry name" value="LRR-bact_E3_ubiq_ligases"/>
</dbReference>
<dbReference type="Gene3D" id="3.80.10.10">
    <property type="entry name" value="Ribonuclease Inhibitor"/>
    <property type="match status" value="2"/>
</dbReference>
<dbReference type="InterPro" id="IPR032675">
    <property type="entry name" value="LRR_dom_sf"/>
</dbReference>
<sequence length="532" mass="59306">MAEHLHWTSEQGSNAKIDIHRREKGGGGGGGGEKKITFSRAPAGPELESSREETEEVLSGKKEQRKSDWNDKMRSRPVMLKPFLNEALLELVLVLWLGLRVLAVCPSVCSCSRSHREVDCFRRSLRELPDGLQHNILSLNLSHNQLLHLDDRLASYTHLRVLDLSHNRLSRLPRGLPRSLWELRASSNRIQLLDKNDTVYHWNLKTLDLSGNKVERAVFINNTMPELRMLNLSKNHFYTLPTNLPVHLETVDLSHNMLLKVLPGSLDRLPKLTHFYLHSNRFSSLPFGALDKMVSLRVVTLGSNPWACHLHEVDYLLSWTQSTSALVLGCPCYTQPVCGATHSSRTGGLHFGSFVLPPLAVGASDLTSASPEDGVTPWYWSVSAQQSTPQTRRESLNMGHDAFTETAISISTVTINHLAGTGSREDIDHLISGTKEASSSAPLHTADLSHFSDKSLITDTSKGNGVELATDRFFITEASSTQTKRTATLRTRSVRRQNQSPSGGIRNSSPTFSWFGFLHNLWLFPLVLPQVV</sequence>
<dbReference type="PANTHER" id="PTHR47114">
    <property type="match status" value="1"/>
</dbReference>
<dbReference type="Proteomes" id="UP000261500">
    <property type="component" value="Unplaced"/>
</dbReference>
<evidence type="ECO:0000313" key="4">
    <source>
        <dbReference type="Ensembl" id="ENSPLAP00000015566.1"/>
    </source>
</evidence>
<keyword evidence="2" id="KW-0677">Repeat</keyword>
<organism evidence="4 5">
    <name type="scientific">Poecilia latipinna</name>
    <name type="common">sailfin molly</name>
    <dbReference type="NCBI Taxonomy" id="48699"/>
    <lineage>
        <taxon>Eukaryota</taxon>
        <taxon>Metazoa</taxon>
        <taxon>Chordata</taxon>
        <taxon>Craniata</taxon>
        <taxon>Vertebrata</taxon>
        <taxon>Euteleostomi</taxon>
        <taxon>Actinopterygii</taxon>
        <taxon>Neopterygii</taxon>
        <taxon>Teleostei</taxon>
        <taxon>Neoteleostei</taxon>
        <taxon>Acanthomorphata</taxon>
        <taxon>Ovalentaria</taxon>
        <taxon>Atherinomorphae</taxon>
        <taxon>Cyprinodontiformes</taxon>
        <taxon>Poeciliidae</taxon>
        <taxon>Poeciliinae</taxon>
        <taxon>Poecilia</taxon>
    </lineage>
</organism>
<dbReference type="AlphaFoldDB" id="A0A3B3USA9"/>
<name>A0A3B3USA9_9TELE</name>
<dbReference type="PROSITE" id="PS51450">
    <property type="entry name" value="LRR"/>
    <property type="match status" value="1"/>
</dbReference>
<dbReference type="Pfam" id="PF00560">
    <property type="entry name" value="LRR_1"/>
    <property type="match status" value="1"/>
</dbReference>
<dbReference type="GO" id="GO:0031102">
    <property type="term" value="P:neuron projection regeneration"/>
    <property type="evidence" value="ECO:0007669"/>
    <property type="project" value="TreeGrafter"/>
</dbReference>
<proteinExistence type="predicted"/>
<dbReference type="SUPFAM" id="SSF52058">
    <property type="entry name" value="L domain-like"/>
    <property type="match status" value="1"/>
</dbReference>
<evidence type="ECO:0000256" key="2">
    <source>
        <dbReference type="ARBA" id="ARBA00022737"/>
    </source>
</evidence>
<dbReference type="KEGG" id="plai:106956761"/>
<dbReference type="GeneTree" id="ENSGT00940000160802"/>
<evidence type="ECO:0000256" key="3">
    <source>
        <dbReference type="SAM" id="MobiDB-lite"/>
    </source>
</evidence>
<dbReference type="Ensembl" id="ENSPLAT00000024257.1">
    <property type="protein sequence ID" value="ENSPLAP00000015566.1"/>
    <property type="gene ID" value="ENSPLAG00000019521.1"/>
</dbReference>
<evidence type="ECO:0000256" key="1">
    <source>
        <dbReference type="ARBA" id="ARBA00022614"/>
    </source>
</evidence>
<dbReference type="GeneID" id="106956761"/>
<reference evidence="4" key="1">
    <citation type="submission" date="2025-08" db="UniProtKB">
        <authorList>
            <consortium name="Ensembl"/>
        </authorList>
    </citation>
    <scope>IDENTIFICATION</scope>
</reference>
<dbReference type="RefSeq" id="XP_014903273.1">
    <property type="nucleotide sequence ID" value="XM_015047787.1"/>
</dbReference>
<dbReference type="SMART" id="SM00369">
    <property type="entry name" value="LRR_TYP"/>
    <property type="match status" value="3"/>
</dbReference>
<dbReference type="PANTHER" id="PTHR47114:SF4">
    <property type="entry name" value="OLIGODENDROCYTE MYELIN GLYCOPROTEIN B"/>
    <property type="match status" value="1"/>
</dbReference>
<dbReference type="InterPro" id="IPR001611">
    <property type="entry name" value="Leu-rich_rpt"/>
</dbReference>
<feature type="region of interest" description="Disordered" evidence="3">
    <location>
        <begin position="1"/>
        <end position="69"/>
    </location>
</feature>
<feature type="compositionally biased region" description="Basic and acidic residues" evidence="3">
    <location>
        <begin position="48"/>
        <end position="69"/>
    </location>
</feature>
<keyword evidence="5" id="KW-1185">Reference proteome</keyword>
<dbReference type="InterPro" id="IPR003591">
    <property type="entry name" value="Leu-rich_rpt_typical-subtyp"/>
</dbReference>